<sequence>MAKKILITGFLPFDQDPTNPSGDWVNWMVAKSMPHQTKERILRGIVLPVTFQGAFPALKKVCDEFCPDIIVMTGLAKNRKELTVERIGINWVDARIPDNDGVQILSSKIDSEGPDGLFTTVPVEKILDLAKASNTPMKLSTSAGEYVCNDLLYKTLCYTLDKKTSATFIHIPGSDNYDGIYLALESIVNGL</sequence>
<dbReference type="Pfam" id="PF01470">
    <property type="entry name" value="Peptidase_C15"/>
    <property type="match status" value="1"/>
</dbReference>
<dbReference type="InterPro" id="IPR000816">
    <property type="entry name" value="Peptidase_C15"/>
</dbReference>
<dbReference type="InterPro" id="IPR036440">
    <property type="entry name" value="Peptidase_C15-like_sf"/>
</dbReference>
<dbReference type="CDD" id="cd00501">
    <property type="entry name" value="Peptidase_C15"/>
    <property type="match status" value="1"/>
</dbReference>
<dbReference type="KEGG" id="bsto:C0V70_05320"/>
<dbReference type="SUPFAM" id="SSF53182">
    <property type="entry name" value="Pyrrolidone carboxyl peptidase (pyroglutamate aminopeptidase)"/>
    <property type="match status" value="1"/>
</dbReference>
<keyword evidence="4" id="KW-0645">Protease</keyword>
<dbReference type="EMBL" id="CP025704">
    <property type="protein sequence ID" value="AUN97541.1"/>
    <property type="molecule type" value="Genomic_DNA"/>
</dbReference>
<dbReference type="PIRSF" id="PIRSF015592">
    <property type="entry name" value="Prld-crbxl_pptds"/>
    <property type="match status" value="1"/>
</dbReference>
<evidence type="ECO:0000256" key="3">
    <source>
        <dbReference type="ARBA" id="ARBA00022490"/>
    </source>
</evidence>
<evidence type="ECO:0000256" key="4">
    <source>
        <dbReference type="ARBA" id="ARBA00022670"/>
    </source>
</evidence>
<dbReference type="GO" id="GO:0016920">
    <property type="term" value="F:pyroglutamyl-peptidase activity"/>
    <property type="evidence" value="ECO:0007669"/>
    <property type="project" value="InterPro"/>
</dbReference>
<dbReference type="GO" id="GO:0006508">
    <property type="term" value="P:proteolysis"/>
    <property type="evidence" value="ECO:0007669"/>
    <property type="project" value="UniProtKB-KW"/>
</dbReference>
<evidence type="ECO:0000256" key="8">
    <source>
        <dbReference type="ARBA" id="ARBA00031559"/>
    </source>
</evidence>
<dbReference type="AlphaFoldDB" id="A0A2K9NPV6"/>
<dbReference type="InterPro" id="IPR016125">
    <property type="entry name" value="Peptidase_C15-like"/>
</dbReference>
<dbReference type="PRINTS" id="PR00706">
    <property type="entry name" value="PYROGLUPTASE"/>
</dbReference>
<evidence type="ECO:0000256" key="2">
    <source>
        <dbReference type="ARBA" id="ARBA00019191"/>
    </source>
</evidence>
<dbReference type="PANTHER" id="PTHR23402:SF1">
    <property type="entry name" value="PYROGLUTAMYL-PEPTIDASE I"/>
    <property type="match status" value="1"/>
</dbReference>
<evidence type="ECO:0000256" key="7">
    <source>
        <dbReference type="ARBA" id="ARBA00030836"/>
    </source>
</evidence>
<keyword evidence="3" id="KW-0963">Cytoplasm</keyword>
<evidence type="ECO:0000313" key="9">
    <source>
        <dbReference type="EMBL" id="AUN97541.1"/>
    </source>
</evidence>
<keyword evidence="5" id="KW-0378">Hydrolase</keyword>
<name>A0A2K9NPV6_BACTC</name>
<evidence type="ECO:0000256" key="1">
    <source>
        <dbReference type="ARBA" id="ARBA00006641"/>
    </source>
</evidence>
<keyword evidence="6" id="KW-0788">Thiol protease</keyword>
<comment type="similarity">
    <text evidence="1">Belongs to the peptidase C15 family.</text>
</comment>
<reference evidence="9 10" key="1">
    <citation type="submission" date="2018-01" db="EMBL/GenBank/DDBJ databases">
        <title>Complete genome sequence of Bacteriovorax stolpii DSM12778.</title>
        <authorList>
            <person name="Tang B."/>
            <person name="Chang J."/>
        </authorList>
    </citation>
    <scope>NUCLEOTIDE SEQUENCE [LARGE SCALE GENOMIC DNA]</scope>
    <source>
        <strain evidence="9 10">DSM 12778</strain>
    </source>
</reference>
<proteinExistence type="inferred from homology"/>
<organism evidence="9 10">
    <name type="scientific">Bacteriovorax stolpii</name>
    <name type="common">Bdellovibrio stolpii</name>
    <dbReference type="NCBI Taxonomy" id="960"/>
    <lineage>
        <taxon>Bacteria</taxon>
        <taxon>Pseudomonadati</taxon>
        <taxon>Bdellovibrionota</taxon>
        <taxon>Bacteriovoracia</taxon>
        <taxon>Bacteriovoracales</taxon>
        <taxon>Bacteriovoracaceae</taxon>
        <taxon>Bacteriovorax</taxon>
    </lineage>
</organism>
<keyword evidence="10" id="KW-1185">Reference proteome</keyword>
<protein>
    <recommendedName>
        <fullName evidence="2">Pyrrolidone-carboxylate peptidase</fullName>
    </recommendedName>
    <alternativeName>
        <fullName evidence="7">5-oxoprolyl-peptidase</fullName>
    </alternativeName>
    <alternativeName>
        <fullName evidence="8">Pyroglutamyl-peptidase I</fullName>
    </alternativeName>
</protein>
<evidence type="ECO:0000256" key="6">
    <source>
        <dbReference type="ARBA" id="ARBA00022807"/>
    </source>
</evidence>
<evidence type="ECO:0000256" key="5">
    <source>
        <dbReference type="ARBA" id="ARBA00022801"/>
    </source>
</evidence>
<gene>
    <name evidence="9" type="ORF">C0V70_05320</name>
</gene>
<dbReference type="Gene3D" id="3.40.630.20">
    <property type="entry name" value="Peptidase C15, pyroglutamyl peptidase I-like"/>
    <property type="match status" value="1"/>
</dbReference>
<accession>A0A2K9NPV6</accession>
<dbReference type="PANTHER" id="PTHR23402">
    <property type="entry name" value="PROTEASE FAMILY C15 PYROGLUTAMYL-PEPTIDASE I-RELATED"/>
    <property type="match status" value="1"/>
</dbReference>
<dbReference type="RefSeq" id="WP_102242836.1">
    <property type="nucleotide sequence ID" value="NZ_CP025704.1"/>
</dbReference>
<dbReference type="OrthoDB" id="5291786at2"/>
<evidence type="ECO:0000313" key="10">
    <source>
        <dbReference type="Proteomes" id="UP000235584"/>
    </source>
</evidence>
<dbReference type="GO" id="GO:0005829">
    <property type="term" value="C:cytosol"/>
    <property type="evidence" value="ECO:0007669"/>
    <property type="project" value="InterPro"/>
</dbReference>
<dbReference type="Proteomes" id="UP000235584">
    <property type="component" value="Chromosome"/>
</dbReference>